<dbReference type="STRING" id="1445607.JCM10512_1582"/>
<reference evidence="1 2" key="1">
    <citation type="journal article" date="2014" name="Genome Announc.">
        <title>Draft Genome Sequence of Bacteroides reticulotermitis Strain JCM 10512T, Isolated from the Gut of a Termite.</title>
        <authorList>
            <person name="Yuki M."/>
            <person name="Oshima K."/>
            <person name="Suda W."/>
            <person name="Sakamoto M."/>
            <person name="Iida T."/>
            <person name="Hattori M."/>
            <person name="Ohkuma M."/>
        </authorList>
    </citation>
    <scope>NUCLEOTIDE SEQUENCE [LARGE SCALE GENOMIC DNA]</scope>
    <source>
        <strain evidence="1 2">JCM 10512</strain>
    </source>
</reference>
<dbReference type="EMBL" id="BAIV01000008">
    <property type="protein sequence ID" value="GAE83318.1"/>
    <property type="molecule type" value="Genomic_DNA"/>
</dbReference>
<dbReference type="Proteomes" id="UP000019131">
    <property type="component" value="Unassembled WGS sequence"/>
</dbReference>
<gene>
    <name evidence="1" type="ORF">JCM10512_1582</name>
</gene>
<sequence>MVKISEIFPELDFDWLIKGESSMTRKAPGVDYKKAYEASMEQITALNEIIKELEKE</sequence>
<keyword evidence="2" id="KW-1185">Reference proteome</keyword>
<evidence type="ECO:0000313" key="2">
    <source>
        <dbReference type="Proteomes" id="UP000019131"/>
    </source>
</evidence>
<dbReference type="AlphaFoldDB" id="W4URQ5"/>
<organism evidence="1 2">
    <name type="scientific">Bacteroides reticulotermitis JCM 10512</name>
    <dbReference type="NCBI Taxonomy" id="1445607"/>
    <lineage>
        <taxon>Bacteria</taxon>
        <taxon>Pseudomonadati</taxon>
        <taxon>Bacteroidota</taxon>
        <taxon>Bacteroidia</taxon>
        <taxon>Bacteroidales</taxon>
        <taxon>Bacteroidaceae</taxon>
        <taxon>Bacteroides</taxon>
    </lineage>
</organism>
<evidence type="ECO:0000313" key="1">
    <source>
        <dbReference type="EMBL" id="GAE83318.1"/>
    </source>
</evidence>
<accession>W4URQ5</accession>
<proteinExistence type="predicted"/>
<protein>
    <submittedName>
        <fullName evidence="1">Uncharacterized protein</fullName>
    </submittedName>
</protein>
<name>W4URQ5_9BACE</name>
<comment type="caution">
    <text evidence="1">The sequence shown here is derived from an EMBL/GenBank/DDBJ whole genome shotgun (WGS) entry which is preliminary data.</text>
</comment>